<dbReference type="InterPro" id="IPR036188">
    <property type="entry name" value="FAD/NAD-bd_sf"/>
</dbReference>
<keyword evidence="7" id="KW-1185">Reference proteome</keyword>
<evidence type="ECO:0000259" key="5">
    <source>
        <dbReference type="Pfam" id="PF07992"/>
    </source>
</evidence>
<dbReference type="Pfam" id="PF07992">
    <property type="entry name" value="Pyr_redox_2"/>
    <property type="match status" value="1"/>
</dbReference>
<dbReference type="GO" id="GO:0005737">
    <property type="term" value="C:cytoplasm"/>
    <property type="evidence" value="ECO:0007669"/>
    <property type="project" value="TreeGrafter"/>
</dbReference>
<proteinExistence type="inferred from homology"/>
<gene>
    <name evidence="6" type="ORF">G7Z17_g8081</name>
</gene>
<protein>
    <recommendedName>
        <fullName evidence="5">FAD/NAD(P)-binding domain-containing protein</fullName>
    </recommendedName>
</protein>
<feature type="domain" description="FAD/NAD(P)-binding" evidence="5">
    <location>
        <begin position="4"/>
        <end position="307"/>
    </location>
</feature>
<keyword evidence="2" id="KW-0285">Flavoprotein</keyword>
<evidence type="ECO:0000256" key="4">
    <source>
        <dbReference type="ARBA" id="ARBA00023002"/>
    </source>
</evidence>
<comment type="caution">
    <text evidence="6">The sequence shown here is derived from an EMBL/GenBank/DDBJ whole genome shotgun (WGS) entry which is preliminary data.</text>
</comment>
<organism evidence="6 7">
    <name type="scientific">Cylindrodendrum hubeiense</name>
    <dbReference type="NCBI Taxonomy" id="595255"/>
    <lineage>
        <taxon>Eukaryota</taxon>
        <taxon>Fungi</taxon>
        <taxon>Dikarya</taxon>
        <taxon>Ascomycota</taxon>
        <taxon>Pezizomycotina</taxon>
        <taxon>Sordariomycetes</taxon>
        <taxon>Hypocreomycetidae</taxon>
        <taxon>Hypocreales</taxon>
        <taxon>Nectriaceae</taxon>
        <taxon>Cylindrodendrum</taxon>
    </lineage>
</organism>
<dbReference type="PRINTS" id="PR00469">
    <property type="entry name" value="PNDRDTASEII"/>
</dbReference>
<comment type="similarity">
    <text evidence="1">Belongs to the FAD-dependent oxidoreductase family.</text>
</comment>
<dbReference type="InterPro" id="IPR023753">
    <property type="entry name" value="FAD/NAD-binding_dom"/>
</dbReference>
<evidence type="ECO:0000313" key="6">
    <source>
        <dbReference type="EMBL" id="KAF7546925.1"/>
    </source>
</evidence>
<dbReference type="SUPFAM" id="SSF51905">
    <property type="entry name" value="FAD/NAD(P)-binding domain"/>
    <property type="match status" value="1"/>
</dbReference>
<dbReference type="Proteomes" id="UP000722485">
    <property type="component" value="Unassembled WGS sequence"/>
</dbReference>
<dbReference type="GO" id="GO:0004174">
    <property type="term" value="F:electron-transferring-flavoprotein dehydrogenase activity"/>
    <property type="evidence" value="ECO:0007669"/>
    <property type="project" value="TreeGrafter"/>
</dbReference>
<name>A0A9P5H4C4_9HYPO</name>
<dbReference type="GO" id="GO:0050660">
    <property type="term" value="F:flavin adenine dinucleotide binding"/>
    <property type="evidence" value="ECO:0007669"/>
    <property type="project" value="TreeGrafter"/>
</dbReference>
<dbReference type="PANTHER" id="PTHR43735:SF3">
    <property type="entry name" value="FERROPTOSIS SUPPRESSOR PROTEIN 1"/>
    <property type="match status" value="1"/>
</dbReference>
<dbReference type="PANTHER" id="PTHR43735">
    <property type="entry name" value="APOPTOSIS-INDUCING FACTOR 1"/>
    <property type="match status" value="1"/>
</dbReference>
<dbReference type="AlphaFoldDB" id="A0A9P5H4C4"/>
<reference evidence="6" key="1">
    <citation type="submission" date="2020-03" db="EMBL/GenBank/DDBJ databases">
        <title>Draft Genome Sequence of Cylindrodendrum hubeiense.</title>
        <authorList>
            <person name="Buettner E."/>
            <person name="Kellner H."/>
        </authorList>
    </citation>
    <scope>NUCLEOTIDE SEQUENCE</scope>
    <source>
        <strain evidence="6">IHI 201604</strain>
    </source>
</reference>
<evidence type="ECO:0000256" key="3">
    <source>
        <dbReference type="ARBA" id="ARBA00022827"/>
    </source>
</evidence>
<sequence length="387" mass="41957">MPKTIVILGAGYAGLPAAHYILKHQAAKLDLKVLLISPAEDYYWPVATPRAIIPDQMADDKIFYSIPTVFAKYPSSRFEFVLGKAEAWSPDKSSVLVAMNDGSSRTIEYHTIIVATGSRAMNNMPWKLVGDSATTHAALAKLRDGVKKAKSIVIGGGGATGVEVAGELGYTYAKAGKKNITLITSDTTVLEKRILDRVRTDAHNELKKLKVNLITSTKVTNVTPDAKGATILELTKLDGTTETIETDLFVPTWGMNFNSDFAPADMRLPNGRLKVTGTMQASGYENAFIVGDVADCEPLQIIYAESQVKHVVTVLDQYFTSGGKVPDYVLRGTPTHVVSVGPGHAAGHFGSWKIWGWLLWYFKARTLGTDYALACAEGEKFIVIGSL</sequence>
<keyword evidence="3" id="KW-0274">FAD</keyword>
<evidence type="ECO:0000256" key="1">
    <source>
        <dbReference type="ARBA" id="ARBA00006442"/>
    </source>
</evidence>
<dbReference type="Gene3D" id="3.50.50.100">
    <property type="match status" value="1"/>
</dbReference>
<evidence type="ECO:0000313" key="7">
    <source>
        <dbReference type="Proteomes" id="UP000722485"/>
    </source>
</evidence>
<dbReference type="PRINTS" id="PR00368">
    <property type="entry name" value="FADPNR"/>
</dbReference>
<keyword evidence="4" id="KW-0560">Oxidoreductase</keyword>
<evidence type="ECO:0000256" key="2">
    <source>
        <dbReference type="ARBA" id="ARBA00022630"/>
    </source>
</evidence>
<dbReference type="OrthoDB" id="202203at2759"/>
<accession>A0A9P5H4C4</accession>
<dbReference type="EMBL" id="JAANBB010000194">
    <property type="protein sequence ID" value="KAF7546925.1"/>
    <property type="molecule type" value="Genomic_DNA"/>
</dbReference>